<evidence type="ECO:0000256" key="6">
    <source>
        <dbReference type="ARBA" id="ARBA00023306"/>
    </source>
</evidence>
<dbReference type="GO" id="GO:1990757">
    <property type="term" value="F:ubiquitin ligase activator activity"/>
    <property type="evidence" value="ECO:0007669"/>
    <property type="project" value="TreeGrafter"/>
</dbReference>
<dbReference type="InterPro" id="IPR033010">
    <property type="entry name" value="Cdc20/Fizzy"/>
</dbReference>
<gene>
    <name evidence="9" type="ORF">NSCI0253_LOCUS11105</name>
</gene>
<protein>
    <recommendedName>
        <fullName evidence="8">CDC20/Fizzy WD40 domain-containing protein</fullName>
    </recommendedName>
</protein>
<dbReference type="AlphaFoldDB" id="A0A7S0ZZ97"/>
<accession>A0A7S0ZZ97</accession>
<dbReference type="Pfam" id="PF24807">
    <property type="entry name" value="WD40_CDC20-Fz"/>
    <property type="match status" value="1"/>
</dbReference>
<dbReference type="Gene3D" id="2.130.10.10">
    <property type="entry name" value="YVTN repeat-like/Quinoprotein amine dehydrogenase"/>
    <property type="match status" value="1"/>
</dbReference>
<dbReference type="InterPro" id="IPR011047">
    <property type="entry name" value="Quinoprotein_ADH-like_sf"/>
</dbReference>
<evidence type="ECO:0000256" key="2">
    <source>
        <dbReference type="ARBA" id="ARBA00022574"/>
    </source>
</evidence>
<keyword evidence="6" id="KW-0131">Cell cycle</keyword>
<dbReference type="GO" id="GO:0031145">
    <property type="term" value="P:anaphase-promoting complex-dependent catabolic process"/>
    <property type="evidence" value="ECO:0007669"/>
    <property type="project" value="TreeGrafter"/>
</dbReference>
<dbReference type="GO" id="GO:1905786">
    <property type="term" value="P:positive regulation of anaphase-promoting complex-dependent catabolic process"/>
    <property type="evidence" value="ECO:0007669"/>
    <property type="project" value="TreeGrafter"/>
</dbReference>
<comment type="similarity">
    <text evidence="1">Belongs to the WD repeat CDC20/Fizzy family.</text>
</comment>
<evidence type="ECO:0000256" key="4">
    <source>
        <dbReference type="ARBA" id="ARBA00022737"/>
    </source>
</evidence>
<keyword evidence="4" id="KW-0677">Repeat</keyword>
<feature type="repeat" description="WD" evidence="7">
    <location>
        <begin position="365"/>
        <end position="406"/>
    </location>
</feature>
<dbReference type="GO" id="GO:0005680">
    <property type="term" value="C:anaphase-promoting complex"/>
    <property type="evidence" value="ECO:0007669"/>
    <property type="project" value="TreeGrafter"/>
</dbReference>
<evidence type="ECO:0000313" key="9">
    <source>
        <dbReference type="EMBL" id="CAD8836757.1"/>
    </source>
</evidence>
<proteinExistence type="inferred from homology"/>
<dbReference type="SUPFAM" id="SSF50998">
    <property type="entry name" value="Quinoprotein alcohol dehydrogenase-like"/>
    <property type="match status" value="1"/>
</dbReference>
<keyword evidence="3" id="KW-0132">Cell division</keyword>
<organism evidence="9">
    <name type="scientific">Noctiluca scintillans</name>
    <name type="common">Sea sparkle</name>
    <name type="synonym">Red tide dinoflagellate</name>
    <dbReference type="NCBI Taxonomy" id="2966"/>
    <lineage>
        <taxon>Eukaryota</taxon>
        <taxon>Sar</taxon>
        <taxon>Alveolata</taxon>
        <taxon>Dinophyceae</taxon>
        <taxon>Noctilucales</taxon>
        <taxon>Noctilucaceae</taxon>
        <taxon>Noctiluca</taxon>
    </lineage>
</organism>
<dbReference type="SMART" id="SM00320">
    <property type="entry name" value="WD40"/>
    <property type="match status" value="6"/>
</dbReference>
<evidence type="ECO:0000259" key="8">
    <source>
        <dbReference type="Pfam" id="PF24807"/>
    </source>
</evidence>
<dbReference type="InterPro" id="IPR056150">
    <property type="entry name" value="WD40_CDC20-Fz"/>
</dbReference>
<keyword evidence="2 7" id="KW-0853">WD repeat</keyword>
<reference evidence="9" key="1">
    <citation type="submission" date="2021-01" db="EMBL/GenBank/DDBJ databases">
        <authorList>
            <person name="Corre E."/>
            <person name="Pelletier E."/>
            <person name="Niang G."/>
            <person name="Scheremetjew M."/>
            <person name="Finn R."/>
            <person name="Kale V."/>
            <person name="Holt S."/>
            <person name="Cochrane G."/>
            <person name="Meng A."/>
            <person name="Brown T."/>
            <person name="Cohen L."/>
        </authorList>
    </citation>
    <scope>NUCLEOTIDE SEQUENCE</scope>
</reference>
<dbReference type="GO" id="GO:0051301">
    <property type="term" value="P:cell division"/>
    <property type="evidence" value="ECO:0007669"/>
    <property type="project" value="UniProtKB-KW"/>
</dbReference>
<evidence type="ECO:0000256" key="5">
    <source>
        <dbReference type="ARBA" id="ARBA00022776"/>
    </source>
</evidence>
<sequence>MEDSKSDVDICMSDRLIPSRGSCGELGKMKLERDENWAPQNDYHAVLSQNVLGNQSLDTKILSYKHKPRRQQRQNELSVLYTCNREGASKPKPARVVPQTAMKVLDAPGLVDNFYNHPIDWSSKNVIAVALGEAVFLFDATSGRAEKLLTLPEDLTVTSVRWAGEGAHLSVGTSHGDVQIWDGVAQRQLRNLRGHAGRLGALAWHEHVVSSGSTDAEIHHHDVRARDHLVGCLSAHADLICGLDYSADGALASGGNDNVMCIWESAMTRTPLHTLTEHRAAVKAIRWCPWQRHLLASGGGSADRQVCLWSTSTGKLITSTSDAQSQVTGVVWSHQERELLTSHGYSRNQLSLWKYPALVKYPSDLEGHNGRVLGIAQSPDGSLVCSASADETLRFWRVFSPTSEKQRQGNCDAPNRILKTIR</sequence>
<feature type="repeat" description="WD" evidence="7">
    <location>
        <begin position="233"/>
        <end position="264"/>
    </location>
</feature>
<feature type="domain" description="CDC20/Fizzy WD40" evidence="8">
    <location>
        <begin position="105"/>
        <end position="396"/>
    </location>
</feature>
<dbReference type="GO" id="GO:0010997">
    <property type="term" value="F:anaphase-promoting complex binding"/>
    <property type="evidence" value="ECO:0007669"/>
    <property type="project" value="InterPro"/>
</dbReference>
<dbReference type="InterPro" id="IPR015943">
    <property type="entry name" value="WD40/YVTN_repeat-like_dom_sf"/>
</dbReference>
<dbReference type="PROSITE" id="PS50294">
    <property type="entry name" value="WD_REPEATS_REGION"/>
    <property type="match status" value="1"/>
</dbReference>
<evidence type="ECO:0000256" key="1">
    <source>
        <dbReference type="ARBA" id="ARBA00006445"/>
    </source>
</evidence>
<evidence type="ECO:0000256" key="3">
    <source>
        <dbReference type="ARBA" id="ARBA00022618"/>
    </source>
</evidence>
<dbReference type="InterPro" id="IPR001680">
    <property type="entry name" value="WD40_rpt"/>
</dbReference>
<keyword evidence="5" id="KW-0498">Mitosis</keyword>
<dbReference type="PANTHER" id="PTHR19918:SF8">
    <property type="entry name" value="FI02843P"/>
    <property type="match status" value="1"/>
</dbReference>
<evidence type="ECO:0000256" key="7">
    <source>
        <dbReference type="PROSITE-ProRule" id="PRU00221"/>
    </source>
</evidence>
<dbReference type="EMBL" id="HBFQ01015987">
    <property type="protein sequence ID" value="CAD8836757.1"/>
    <property type="molecule type" value="Transcribed_RNA"/>
</dbReference>
<dbReference type="PROSITE" id="PS50082">
    <property type="entry name" value="WD_REPEATS_2"/>
    <property type="match status" value="2"/>
</dbReference>
<name>A0A7S0ZZ97_NOCSC</name>
<dbReference type="PANTHER" id="PTHR19918">
    <property type="entry name" value="CELL DIVISION CYCLE 20 CDC20 FIZZY -RELATED"/>
    <property type="match status" value="1"/>
</dbReference>